<dbReference type="PANTHER" id="PTHR36454">
    <property type="entry name" value="LMO2823 PROTEIN"/>
    <property type="match status" value="1"/>
</dbReference>
<sequence length="375" mass="43111">MLIKPIHYSFPILSKIKDKTLFFEQIKNTFTEIKNSGIFNDKAKKTIFIYRIKTKSKVYHGIIAGIDIQEYIKGKIKKHENTLIKQEENIIQLMKARQAIIKPVLLAYPSKKKIKDLIVGSFLGKKPKFVIEFPKEHQIHELFAVTKIQAIKDIQKAFKAQVPKAYIADGHHRMAAVNDLLLANPDLKSQGLNYFLCALFDFNELSIFSYNRLVHILDLFDIDVILAQLSKVAQLKKIPNARQSSKKFEIILFTSNAYYSIVWNKSIIAKVKKEKGIVFDIDLFNDYILHEIMGIEDIRSNPRITYVEGVKGTKTIIKSIKENKEFIGFGFYPVKRGEFIKIADDGKVLPPKSTWFEPRIKNGLVIQHIEGLLSA</sequence>
<gene>
    <name evidence="1" type="ORF">IPO85_15970</name>
</gene>
<dbReference type="Pfam" id="PF06245">
    <property type="entry name" value="DUF1015"/>
    <property type="match status" value="1"/>
</dbReference>
<dbReference type="Proteomes" id="UP000808349">
    <property type="component" value="Unassembled WGS sequence"/>
</dbReference>
<dbReference type="EMBL" id="JADKFW010000014">
    <property type="protein sequence ID" value="MBK9718975.1"/>
    <property type="molecule type" value="Genomic_DNA"/>
</dbReference>
<dbReference type="AlphaFoldDB" id="A0A9D7XFJ2"/>
<name>A0A9D7XFJ2_9BACT</name>
<evidence type="ECO:0000313" key="1">
    <source>
        <dbReference type="EMBL" id="MBK9718975.1"/>
    </source>
</evidence>
<comment type="caution">
    <text evidence="1">The sequence shown here is derived from an EMBL/GenBank/DDBJ whole genome shotgun (WGS) entry which is preliminary data.</text>
</comment>
<dbReference type="PANTHER" id="PTHR36454:SF1">
    <property type="entry name" value="DUF1015 DOMAIN-CONTAINING PROTEIN"/>
    <property type="match status" value="1"/>
</dbReference>
<evidence type="ECO:0000313" key="2">
    <source>
        <dbReference type="Proteomes" id="UP000808349"/>
    </source>
</evidence>
<dbReference type="InterPro" id="IPR008323">
    <property type="entry name" value="UCP033563"/>
</dbReference>
<reference evidence="1 2" key="1">
    <citation type="submission" date="2020-10" db="EMBL/GenBank/DDBJ databases">
        <title>Connecting structure to function with the recovery of over 1000 high-quality activated sludge metagenome-assembled genomes encoding full-length rRNA genes using long-read sequencing.</title>
        <authorList>
            <person name="Singleton C.M."/>
            <person name="Petriglieri F."/>
            <person name="Kristensen J.M."/>
            <person name="Kirkegaard R.H."/>
            <person name="Michaelsen T.Y."/>
            <person name="Andersen M.H."/>
            <person name="Karst S.M."/>
            <person name="Dueholm M.S."/>
            <person name="Nielsen P.H."/>
            <person name="Albertsen M."/>
        </authorList>
    </citation>
    <scope>NUCLEOTIDE SEQUENCE [LARGE SCALE GENOMIC DNA]</scope>
    <source>
        <strain evidence="1">Ribe_18-Q3-R11-54_BAT3C.373</strain>
    </source>
</reference>
<protein>
    <submittedName>
        <fullName evidence="1">DUF1015 domain-containing protein</fullName>
    </submittedName>
</protein>
<accession>A0A9D7XFJ2</accession>
<proteinExistence type="predicted"/>
<organism evidence="1 2">
    <name type="scientific">Candidatus Defluviibacterium haderslevense</name>
    <dbReference type="NCBI Taxonomy" id="2981993"/>
    <lineage>
        <taxon>Bacteria</taxon>
        <taxon>Pseudomonadati</taxon>
        <taxon>Bacteroidota</taxon>
        <taxon>Saprospiria</taxon>
        <taxon>Saprospirales</taxon>
        <taxon>Saprospiraceae</taxon>
        <taxon>Candidatus Defluviibacterium</taxon>
    </lineage>
</organism>